<dbReference type="AlphaFoldDB" id="A0A1U9UYE7"/>
<gene>
    <name evidence="2" type="ORF">BJN34_27385</name>
</gene>
<feature type="transmembrane region" description="Helical" evidence="1">
    <location>
        <begin position="6"/>
        <end position="22"/>
    </location>
</feature>
<dbReference type="KEGG" id="cuh:BJN34_27385"/>
<protein>
    <submittedName>
        <fullName evidence="2">Uncharacterized protein</fullName>
    </submittedName>
</protein>
<sequence length="55" mass="5761">MQVYDSLLYVTAMVLVCLYVYLGSLSRSAAIRLGSPAIVAGLVLAYSLSPLHSGG</sequence>
<organism evidence="2 3">
    <name type="scientific">Cupriavidus necator</name>
    <name type="common">Alcaligenes eutrophus</name>
    <name type="synonym">Ralstonia eutropha</name>
    <dbReference type="NCBI Taxonomy" id="106590"/>
    <lineage>
        <taxon>Bacteria</taxon>
        <taxon>Pseudomonadati</taxon>
        <taxon>Pseudomonadota</taxon>
        <taxon>Betaproteobacteria</taxon>
        <taxon>Burkholderiales</taxon>
        <taxon>Burkholderiaceae</taxon>
        <taxon>Cupriavidus</taxon>
    </lineage>
</organism>
<keyword evidence="1" id="KW-0472">Membrane</keyword>
<proteinExistence type="predicted"/>
<dbReference type="Proteomes" id="UP000189627">
    <property type="component" value="Chromosome 2"/>
</dbReference>
<keyword evidence="1" id="KW-0812">Transmembrane</keyword>
<dbReference type="EMBL" id="CP017758">
    <property type="protein sequence ID" value="AQV97589.1"/>
    <property type="molecule type" value="Genomic_DNA"/>
</dbReference>
<evidence type="ECO:0000256" key="1">
    <source>
        <dbReference type="SAM" id="Phobius"/>
    </source>
</evidence>
<name>A0A1U9UYE7_CUPNE</name>
<feature type="transmembrane region" description="Helical" evidence="1">
    <location>
        <begin position="29"/>
        <end position="48"/>
    </location>
</feature>
<reference evidence="3" key="1">
    <citation type="submission" date="2017-02" db="EMBL/GenBank/DDBJ databases">
        <title>Complete genome sequence of Cupriavidus necator strain NH9, a 3-chlorobenzoate degrader.</title>
        <authorList>
            <person name="Moriuchi R."/>
            <person name="Dohra H."/>
            <person name="Ogawa N."/>
        </authorList>
    </citation>
    <scope>NUCLEOTIDE SEQUENCE [LARGE SCALE GENOMIC DNA]</scope>
    <source>
        <strain evidence="3">NH9</strain>
    </source>
</reference>
<dbReference type="RefSeq" id="WP_164704949.1">
    <property type="nucleotide sequence ID" value="NZ_CP017758.1"/>
</dbReference>
<evidence type="ECO:0000313" key="2">
    <source>
        <dbReference type="EMBL" id="AQV97589.1"/>
    </source>
</evidence>
<accession>A0A1U9UYE7</accession>
<evidence type="ECO:0000313" key="3">
    <source>
        <dbReference type="Proteomes" id="UP000189627"/>
    </source>
</evidence>
<keyword evidence="1" id="KW-1133">Transmembrane helix</keyword>